<dbReference type="EC" id="2.1.1.-" evidence="6"/>
<keyword evidence="8" id="KW-1185">Reference proteome</keyword>
<evidence type="ECO:0000313" key="8">
    <source>
        <dbReference type="Proteomes" id="UP000465622"/>
    </source>
</evidence>
<dbReference type="Proteomes" id="UP000465622">
    <property type="component" value="Chromosome"/>
</dbReference>
<keyword evidence="5 6" id="KW-0949">S-adenosyl-L-methionine</keyword>
<sequence length="287" mass="31667">MNRPAAQTAIGPMVIVAADQYEPSPLIRDPWARRMLPTGARMAAGAARLSVVRRSLMAATDKKFHGGWAGFLCRKRFIDDCLRAAVGEGISAVVILGAGYDTRAYRMPELADMPVCEVDLPDNIAAKTAAVQRCFGRVPTTVTLLPMDFETADLTARLSNTGFSRAQPIFYVWEAVTQYLTESAVRTIMDHLAGAAPGSALAFTYVRRDFLDGRTMYGAENGYHDFVVKQQLWKFGLDPDDVAEFLAEYGWHQREQAGSDEYTDRYLAPAGRNLPVSPIERAVYALC</sequence>
<evidence type="ECO:0000256" key="4">
    <source>
        <dbReference type="ARBA" id="ARBA00022679"/>
    </source>
</evidence>
<comment type="function">
    <text evidence="1 6">Exhibits S-adenosyl-L-methionine-dependent methyltransferase activity.</text>
</comment>
<gene>
    <name evidence="7" type="ORF">MMAGJ_21030</name>
</gene>
<evidence type="ECO:0000256" key="3">
    <source>
        <dbReference type="ARBA" id="ARBA00022603"/>
    </source>
</evidence>
<dbReference type="InterPro" id="IPR011610">
    <property type="entry name" value="SAM_mthyl_Trfase_ML2640-like"/>
</dbReference>
<name>A0ABN5Y5U5_MYCME</name>
<protein>
    <recommendedName>
        <fullName evidence="6">S-adenosyl-L-methionine-dependent methyltransferase</fullName>
        <ecNumber evidence="6">2.1.1.-</ecNumber>
    </recommendedName>
</protein>
<evidence type="ECO:0000256" key="2">
    <source>
        <dbReference type="ARBA" id="ARBA00008138"/>
    </source>
</evidence>
<dbReference type="RefSeq" id="WP_036432365.1">
    <property type="nucleotide sequence ID" value="NZ_AP022567.1"/>
</dbReference>
<evidence type="ECO:0000256" key="1">
    <source>
        <dbReference type="ARBA" id="ARBA00003907"/>
    </source>
</evidence>
<dbReference type="Gene3D" id="3.40.50.150">
    <property type="entry name" value="Vaccinia Virus protein VP39"/>
    <property type="match status" value="1"/>
</dbReference>
<accession>A0ABN5Y5U5</accession>
<dbReference type="GO" id="GO:0032259">
    <property type="term" value="P:methylation"/>
    <property type="evidence" value="ECO:0007669"/>
    <property type="project" value="UniProtKB-KW"/>
</dbReference>
<dbReference type="Pfam" id="PF04072">
    <property type="entry name" value="LCM"/>
    <property type="match status" value="1"/>
</dbReference>
<keyword evidence="4" id="KW-0808">Transferase</keyword>
<proteinExistence type="inferred from homology"/>
<dbReference type="PANTHER" id="PTHR43619:SF2">
    <property type="entry name" value="S-ADENOSYL-L-METHIONINE-DEPENDENT METHYLTRANSFERASES SUPERFAMILY PROTEIN"/>
    <property type="match status" value="1"/>
</dbReference>
<reference evidence="7 8" key="1">
    <citation type="journal article" date="2019" name="Emerg. Microbes Infect.">
        <title>Comprehensive subspecies identification of 175 nontuberculous mycobacteria species based on 7547 genomic profiles.</title>
        <authorList>
            <person name="Matsumoto Y."/>
            <person name="Kinjo T."/>
            <person name="Motooka D."/>
            <person name="Nabeya D."/>
            <person name="Jung N."/>
            <person name="Uechi K."/>
            <person name="Horii T."/>
            <person name="Iida T."/>
            <person name="Fujita J."/>
            <person name="Nakamura S."/>
        </authorList>
    </citation>
    <scope>NUCLEOTIDE SEQUENCE [LARGE SCALE GENOMIC DNA]</scope>
    <source>
        <strain evidence="7 8">JCM 12375</strain>
    </source>
</reference>
<evidence type="ECO:0000256" key="6">
    <source>
        <dbReference type="RuleBase" id="RU362030"/>
    </source>
</evidence>
<dbReference type="GO" id="GO:0008168">
    <property type="term" value="F:methyltransferase activity"/>
    <property type="evidence" value="ECO:0007669"/>
    <property type="project" value="UniProtKB-KW"/>
</dbReference>
<keyword evidence="3 6" id="KW-0489">Methyltransferase</keyword>
<dbReference type="PANTHER" id="PTHR43619">
    <property type="entry name" value="S-ADENOSYL-L-METHIONINE-DEPENDENT METHYLTRANSFERASE YKTD-RELATED"/>
    <property type="match status" value="1"/>
</dbReference>
<evidence type="ECO:0000313" key="7">
    <source>
        <dbReference type="EMBL" id="BBX32821.1"/>
    </source>
</evidence>
<comment type="similarity">
    <text evidence="2 6">Belongs to the UPF0677 family.</text>
</comment>
<dbReference type="EMBL" id="AP022567">
    <property type="protein sequence ID" value="BBX32821.1"/>
    <property type="molecule type" value="Genomic_DNA"/>
</dbReference>
<organism evidence="7 8">
    <name type="scientific">Mycolicibacterium mageritense</name>
    <name type="common">Mycobacterium mageritense</name>
    <dbReference type="NCBI Taxonomy" id="53462"/>
    <lineage>
        <taxon>Bacteria</taxon>
        <taxon>Bacillati</taxon>
        <taxon>Actinomycetota</taxon>
        <taxon>Actinomycetes</taxon>
        <taxon>Mycobacteriales</taxon>
        <taxon>Mycobacteriaceae</taxon>
        <taxon>Mycolicibacterium</taxon>
    </lineage>
</organism>
<dbReference type="InterPro" id="IPR007213">
    <property type="entry name" value="Ppm1/Ppm2/Tcmp"/>
</dbReference>
<dbReference type="SUPFAM" id="SSF53335">
    <property type="entry name" value="S-adenosyl-L-methionine-dependent methyltransferases"/>
    <property type="match status" value="1"/>
</dbReference>
<dbReference type="InterPro" id="IPR029063">
    <property type="entry name" value="SAM-dependent_MTases_sf"/>
</dbReference>
<evidence type="ECO:0000256" key="5">
    <source>
        <dbReference type="ARBA" id="ARBA00022691"/>
    </source>
</evidence>
<dbReference type="NCBIfam" id="TIGR00027">
    <property type="entry name" value="mthyl_TIGR00027"/>
    <property type="match status" value="1"/>
</dbReference>